<organism evidence="1 2">
    <name type="scientific">Streptomyces doebereineriae</name>
    <dbReference type="NCBI Taxonomy" id="3075528"/>
    <lineage>
        <taxon>Bacteria</taxon>
        <taxon>Bacillati</taxon>
        <taxon>Actinomycetota</taxon>
        <taxon>Actinomycetes</taxon>
        <taxon>Kitasatosporales</taxon>
        <taxon>Streptomycetaceae</taxon>
        <taxon>Streptomyces</taxon>
    </lineage>
</organism>
<proteinExistence type="predicted"/>
<sequence>MDWGTIEVSWGTRFPGDYKEFVAAYGEGAIDDYLAVMAPETHGEPGVETAYEGMQQESWNAEDMWRETNPGEAEIPRLISWGVDSSADVLCWLATDKDPDKWPVMVWNQDDARWTEYASGMVEFLCRLFRAEFDECPLGAVSLWGAGSPIFLHKNEEQRLRKAGVSPWTGEPDPYAGMFGE</sequence>
<dbReference type="Proteomes" id="UP001183824">
    <property type="component" value="Unassembled WGS sequence"/>
</dbReference>
<dbReference type="RefSeq" id="WP_311719246.1">
    <property type="nucleotide sequence ID" value="NZ_JAVREZ010000021.1"/>
</dbReference>
<keyword evidence="2" id="KW-1185">Reference proteome</keyword>
<dbReference type="InterPro" id="IPR037883">
    <property type="entry name" value="Knr4/Smi1-like_sf"/>
</dbReference>
<reference evidence="2" key="1">
    <citation type="submission" date="2023-07" db="EMBL/GenBank/DDBJ databases">
        <title>30 novel species of actinomycetes from the DSMZ collection.</title>
        <authorList>
            <person name="Nouioui I."/>
        </authorList>
    </citation>
    <scope>NUCLEOTIDE SEQUENCE [LARGE SCALE GENOMIC DNA]</scope>
    <source>
        <strain evidence="2">DSM 41640</strain>
    </source>
</reference>
<gene>
    <name evidence="1" type="ORF">RNB18_41190</name>
</gene>
<dbReference type="SUPFAM" id="SSF160631">
    <property type="entry name" value="SMI1/KNR4-like"/>
    <property type="match status" value="1"/>
</dbReference>
<comment type="caution">
    <text evidence="1">The sequence shown here is derived from an EMBL/GenBank/DDBJ whole genome shotgun (WGS) entry which is preliminary data.</text>
</comment>
<accession>A0ABU2VLM8</accession>
<dbReference type="Pfam" id="PF14568">
    <property type="entry name" value="SUKH_6"/>
    <property type="match status" value="1"/>
</dbReference>
<evidence type="ECO:0000313" key="2">
    <source>
        <dbReference type="Proteomes" id="UP001183824"/>
    </source>
</evidence>
<name>A0ABU2VLM8_9ACTN</name>
<dbReference type="EMBL" id="JAVREZ010000021">
    <property type="protein sequence ID" value="MDT0486502.1"/>
    <property type="molecule type" value="Genomic_DNA"/>
</dbReference>
<dbReference type="Gene3D" id="3.40.1580.10">
    <property type="entry name" value="SMI1/KNR4-like"/>
    <property type="match status" value="1"/>
</dbReference>
<protein>
    <submittedName>
        <fullName evidence="1">SMI1/KNR4 family protein</fullName>
    </submittedName>
</protein>
<evidence type="ECO:0000313" key="1">
    <source>
        <dbReference type="EMBL" id="MDT0486502.1"/>
    </source>
</evidence>